<feature type="transmembrane region" description="Helical" evidence="1">
    <location>
        <begin position="62"/>
        <end position="82"/>
    </location>
</feature>
<dbReference type="Proteomes" id="UP000322917">
    <property type="component" value="Unassembled WGS sequence"/>
</dbReference>
<feature type="transmembrane region" description="Helical" evidence="1">
    <location>
        <begin position="38"/>
        <end position="57"/>
    </location>
</feature>
<reference evidence="2 3" key="1">
    <citation type="submission" date="2016-11" db="EMBL/GenBank/DDBJ databases">
        <authorList>
            <person name="Varghese N."/>
            <person name="Submissions S."/>
        </authorList>
    </citation>
    <scope>NUCLEOTIDE SEQUENCE [LARGE SCALE GENOMIC DNA]</scope>
    <source>
        <strain evidence="2 3">DSM 15287</strain>
    </source>
</reference>
<accession>A0A1M6KNB1</accession>
<feature type="transmembrane region" description="Helical" evidence="1">
    <location>
        <begin position="12"/>
        <end position="32"/>
    </location>
</feature>
<keyword evidence="3" id="KW-1185">Reference proteome</keyword>
<evidence type="ECO:0000313" key="3">
    <source>
        <dbReference type="Proteomes" id="UP000322917"/>
    </source>
</evidence>
<gene>
    <name evidence="2" type="ORF">SAMN02745170_02909</name>
</gene>
<organism evidence="2 3">
    <name type="scientific">Propionispora hippei DSM 15287</name>
    <dbReference type="NCBI Taxonomy" id="1123003"/>
    <lineage>
        <taxon>Bacteria</taxon>
        <taxon>Bacillati</taxon>
        <taxon>Bacillota</taxon>
        <taxon>Negativicutes</taxon>
        <taxon>Selenomonadales</taxon>
        <taxon>Sporomusaceae</taxon>
        <taxon>Propionispora</taxon>
    </lineage>
</organism>
<keyword evidence="1" id="KW-0472">Membrane</keyword>
<feature type="transmembrane region" description="Helical" evidence="1">
    <location>
        <begin position="165"/>
        <end position="183"/>
    </location>
</feature>
<keyword evidence="1" id="KW-1133">Transmembrane helix</keyword>
<feature type="transmembrane region" description="Helical" evidence="1">
    <location>
        <begin position="102"/>
        <end position="121"/>
    </location>
</feature>
<keyword evidence="1" id="KW-0812">Transmembrane</keyword>
<dbReference type="RefSeq" id="WP_149735584.1">
    <property type="nucleotide sequence ID" value="NZ_FQZD01000028.1"/>
</dbReference>
<evidence type="ECO:0000256" key="1">
    <source>
        <dbReference type="SAM" id="Phobius"/>
    </source>
</evidence>
<name>A0A1M6KNB1_9FIRM</name>
<protein>
    <submittedName>
        <fullName evidence="2">Uncharacterized protein</fullName>
    </submittedName>
</protein>
<feature type="transmembrane region" description="Helical" evidence="1">
    <location>
        <begin position="220"/>
        <end position="238"/>
    </location>
</feature>
<proteinExistence type="predicted"/>
<dbReference type="AlphaFoldDB" id="A0A1M6KNB1"/>
<feature type="transmembrane region" description="Helical" evidence="1">
    <location>
        <begin position="195"/>
        <end position="214"/>
    </location>
</feature>
<dbReference type="EMBL" id="FQZD01000028">
    <property type="protein sequence ID" value="SHJ60401.1"/>
    <property type="molecule type" value="Genomic_DNA"/>
</dbReference>
<feature type="transmembrane region" description="Helical" evidence="1">
    <location>
        <begin position="133"/>
        <end position="153"/>
    </location>
</feature>
<evidence type="ECO:0000313" key="2">
    <source>
        <dbReference type="EMBL" id="SHJ60401.1"/>
    </source>
</evidence>
<sequence>MNKRVKWYACKRDIGITILLMIVVFFSWPGLTNGWHDFWPLTVFYVVLMVFIECLIICRKHFWIWSVIATYGMTFACFQSLEVHQHSRSLIGLTLKKEIIELSINVLLHYIFVLPIAVLVYNSRKKTARISAYLLLWPMGWLAGILFAESYYKMDVLNREVTMNVMFYLGLISIILFFITVNFADKTKDMKKHAVLMWIGIISWLPTGVIPGAMGLGWKYSLFATLLPIAAIYRFFILSRQAAKDCMKTR</sequence>